<dbReference type="OrthoDB" id="25149at2759"/>
<protein>
    <recommendedName>
        <fullName evidence="5">Thiamin pyrophosphokinase catalytic domain-containing protein</fullName>
    </recommendedName>
</protein>
<keyword evidence="4" id="KW-0067">ATP-binding</keyword>
<evidence type="ECO:0000256" key="4">
    <source>
        <dbReference type="ARBA" id="ARBA00022840"/>
    </source>
</evidence>
<evidence type="ECO:0000313" key="7">
    <source>
        <dbReference type="Proteomes" id="UP000759131"/>
    </source>
</evidence>
<accession>A0A7R9Q4V5</accession>
<sequence>MAYRRATKDTYEWIPVNRLIDDVKYAVLLLNHSLDHLNGHKSLTFDNIWRKAERRVAVDGGSKYLQPDHTLPDILCGDFDSVTTDRLNHFRQ</sequence>
<dbReference type="GO" id="GO:0005524">
    <property type="term" value="F:ATP binding"/>
    <property type="evidence" value="ECO:0007669"/>
    <property type="project" value="UniProtKB-KW"/>
</dbReference>
<dbReference type="InterPro" id="IPR036759">
    <property type="entry name" value="TPK_catalytic_sf"/>
</dbReference>
<dbReference type="EMBL" id="CAJPIZ010010780">
    <property type="protein sequence ID" value="CAG2112724.1"/>
    <property type="molecule type" value="Genomic_DNA"/>
</dbReference>
<dbReference type="InterPro" id="IPR007371">
    <property type="entry name" value="TPK_catalytic"/>
</dbReference>
<dbReference type="Proteomes" id="UP000759131">
    <property type="component" value="Unassembled WGS sequence"/>
</dbReference>
<dbReference type="EMBL" id="OC865355">
    <property type="protein sequence ID" value="CAD7632294.1"/>
    <property type="molecule type" value="Genomic_DNA"/>
</dbReference>
<dbReference type="SUPFAM" id="SSF63999">
    <property type="entry name" value="Thiamin pyrophosphokinase, catalytic domain"/>
    <property type="match status" value="1"/>
</dbReference>
<feature type="domain" description="Thiamin pyrophosphokinase catalytic" evidence="5">
    <location>
        <begin position="45"/>
        <end position="92"/>
    </location>
</feature>
<dbReference type="GO" id="GO:0004788">
    <property type="term" value="F:thiamine diphosphokinase activity"/>
    <property type="evidence" value="ECO:0007669"/>
    <property type="project" value="InterPro"/>
</dbReference>
<proteinExistence type="predicted"/>
<evidence type="ECO:0000256" key="1">
    <source>
        <dbReference type="ARBA" id="ARBA00022679"/>
    </source>
</evidence>
<evidence type="ECO:0000256" key="3">
    <source>
        <dbReference type="ARBA" id="ARBA00022777"/>
    </source>
</evidence>
<dbReference type="GO" id="GO:0009229">
    <property type="term" value="P:thiamine diphosphate biosynthetic process"/>
    <property type="evidence" value="ECO:0007669"/>
    <property type="project" value="InterPro"/>
</dbReference>
<gene>
    <name evidence="6" type="ORF">OSB1V03_LOCUS12699</name>
</gene>
<evidence type="ECO:0000313" key="6">
    <source>
        <dbReference type="EMBL" id="CAD7632294.1"/>
    </source>
</evidence>
<dbReference type="GO" id="GO:0016301">
    <property type="term" value="F:kinase activity"/>
    <property type="evidence" value="ECO:0007669"/>
    <property type="project" value="UniProtKB-KW"/>
</dbReference>
<feature type="non-terminal residue" evidence="6">
    <location>
        <position position="1"/>
    </location>
</feature>
<evidence type="ECO:0000259" key="5">
    <source>
        <dbReference type="Pfam" id="PF04263"/>
    </source>
</evidence>
<keyword evidence="3" id="KW-0418">Kinase</keyword>
<name>A0A7R9Q4V5_9ACAR</name>
<dbReference type="Gene3D" id="3.40.50.10240">
    <property type="entry name" value="Thiamin pyrophosphokinase, catalytic domain"/>
    <property type="match status" value="1"/>
</dbReference>
<reference evidence="6" key="1">
    <citation type="submission" date="2020-11" db="EMBL/GenBank/DDBJ databases">
        <authorList>
            <person name="Tran Van P."/>
        </authorList>
    </citation>
    <scope>NUCLEOTIDE SEQUENCE</scope>
</reference>
<keyword evidence="1" id="KW-0808">Transferase</keyword>
<organism evidence="6">
    <name type="scientific">Medioppia subpectinata</name>
    <dbReference type="NCBI Taxonomy" id="1979941"/>
    <lineage>
        <taxon>Eukaryota</taxon>
        <taxon>Metazoa</taxon>
        <taxon>Ecdysozoa</taxon>
        <taxon>Arthropoda</taxon>
        <taxon>Chelicerata</taxon>
        <taxon>Arachnida</taxon>
        <taxon>Acari</taxon>
        <taxon>Acariformes</taxon>
        <taxon>Sarcoptiformes</taxon>
        <taxon>Oribatida</taxon>
        <taxon>Brachypylina</taxon>
        <taxon>Oppioidea</taxon>
        <taxon>Oppiidae</taxon>
        <taxon>Medioppia</taxon>
    </lineage>
</organism>
<keyword evidence="2" id="KW-0547">Nucleotide-binding</keyword>
<dbReference type="AlphaFoldDB" id="A0A7R9Q4V5"/>
<dbReference type="Pfam" id="PF04263">
    <property type="entry name" value="TPK_catalytic"/>
    <property type="match status" value="1"/>
</dbReference>
<keyword evidence="7" id="KW-1185">Reference proteome</keyword>
<evidence type="ECO:0000256" key="2">
    <source>
        <dbReference type="ARBA" id="ARBA00022741"/>
    </source>
</evidence>